<protein>
    <submittedName>
        <fullName evidence="1">Uncharacterized protein</fullName>
    </submittedName>
</protein>
<sequence length="109" mass="12697">NHLECVGAELRQTFVSRVKEAGVYVIKNPQKTTDISAVEQLSLFLRYYDCNEKTIWEDSVCFLDVLDKEYGSNPGNPGEVVVKQDSIPMTMDNFLQRCEEDNHWETYWK</sequence>
<evidence type="ECO:0000313" key="1">
    <source>
        <dbReference type="EMBL" id="CAB4035202.1"/>
    </source>
</evidence>
<accession>A0A6S7LC61</accession>
<dbReference type="AlphaFoldDB" id="A0A6S7LC61"/>
<evidence type="ECO:0000313" key="2">
    <source>
        <dbReference type="Proteomes" id="UP001152795"/>
    </source>
</evidence>
<organism evidence="1 2">
    <name type="scientific">Paramuricea clavata</name>
    <name type="common">Red gorgonian</name>
    <name type="synonym">Violescent sea-whip</name>
    <dbReference type="NCBI Taxonomy" id="317549"/>
    <lineage>
        <taxon>Eukaryota</taxon>
        <taxon>Metazoa</taxon>
        <taxon>Cnidaria</taxon>
        <taxon>Anthozoa</taxon>
        <taxon>Octocorallia</taxon>
        <taxon>Malacalcyonacea</taxon>
        <taxon>Plexauridae</taxon>
        <taxon>Paramuricea</taxon>
    </lineage>
</organism>
<feature type="non-terminal residue" evidence="1">
    <location>
        <position position="109"/>
    </location>
</feature>
<reference evidence="1" key="1">
    <citation type="submission" date="2020-04" db="EMBL/GenBank/DDBJ databases">
        <authorList>
            <person name="Alioto T."/>
            <person name="Alioto T."/>
            <person name="Gomez Garrido J."/>
        </authorList>
    </citation>
    <scope>NUCLEOTIDE SEQUENCE</scope>
    <source>
        <strain evidence="1">A484AB</strain>
    </source>
</reference>
<comment type="caution">
    <text evidence="1">The sequence shown here is derived from an EMBL/GenBank/DDBJ whole genome shotgun (WGS) entry which is preliminary data.</text>
</comment>
<keyword evidence="2" id="KW-1185">Reference proteome</keyword>
<dbReference type="EMBL" id="CACRXK020020819">
    <property type="protein sequence ID" value="CAB4035202.1"/>
    <property type="molecule type" value="Genomic_DNA"/>
</dbReference>
<feature type="non-terminal residue" evidence="1">
    <location>
        <position position="1"/>
    </location>
</feature>
<dbReference type="Proteomes" id="UP001152795">
    <property type="component" value="Unassembled WGS sequence"/>
</dbReference>
<proteinExistence type="predicted"/>
<gene>
    <name evidence="1" type="ORF">PACLA_8A022212</name>
</gene>
<name>A0A6S7LC61_PARCT</name>